<evidence type="ECO:0000256" key="11">
    <source>
        <dbReference type="ARBA" id="ARBA00023136"/>
    </source>
</evidence>
<keyword evidence="10" id="KW-0906">Nuclear pore complex</keyword>
<feature type="transmembrane region" description="Helical" evidence="14">
    <location>
        <begin position="188"/>
        <end position="213"/>
    </location>
</feature>
<evidence type="ECO:0000256" key="10">
    <source>
        <dbReference type="ARBA" id="ARBA00023132"/>
    </source>
</evidence>
<dbReference type="PANTHER" id="PTHR13269:SF6">
    <property type="entry name" value="NUCLEOPORIN NDC1"/>
    <property type="match status" value="1"/>
</dbReference>
<dbReference type="GO" id="GO:0006999">
    <property type="term" value="P:nuclear pore organization"/>
    <property type="evidence" value="ECO:0007669"/>
    <property type="project" value="TreeGrafter"/>
</dbReference>
<evidence type="ECO:0000313" key="16">
    <source>
        <dbReference type="Proteomes" id="UP000037035"/>
    </source>
</evidence>
<feature type="region of interest" description="Disordered" evidence="13">
    <location>
        <begin position="585"/>
        <end position="615"/>
    </location>
</feature>
<feature type="transmembrane region" description="Helical" evidence="14">
    <location>
        <begin position="97"/>
        <end position="116"/>
    </location>
</feature>
<dbReference type="GO" id="GO:0005816">
    <property type="term" value="C:spindle pole body"/>
    <property type="evidence" value="ECO:0007669"/>
    <property type="project" value="TreeGrafter"/>
</dbReference>
<dbReference type="Pfam" id="PF09531">
    <property type="entry name" value="Ndc1_Nup"/>
    <property type="match status" value="2"/>
</dbReference>
<accession>A0A0L6UFM3</accession>
<name>A0A0L6UFM3_9BASI</name>
<keyword evidence="16" id="KW-1185">Reference proteome</keyword>
<keyword evidence="6" id="KW-0509">mRNA transport</keyword>
<evidence type="ECO:0000256" key="9">
    <source>
        <dbReference type="ARBA" id="ARBA00023010"/>
    </source>
</evidence>
<keyword evidence="9" id="KW-0811">Translocation</keyword>
<proteinExistence type="inferred from homology"/>
<dbReference type="STRING" id="27349.A0A0L6UFM3"/>
<evidence type="ECO:0000256" key="13">
    <source>
        <dbReference type="SAM" id="MobiDB-lite"/>
    </source>
</evidence>
<dbReference type="Proteomes" id="UP000037035">
    <property type="component" value="Unassembled WGS sequence"/>
</dbReference>
<comment type="similarity">
    <text evidence="3">Belongs to the NDC1 family.</text>
</comment>
<feature type="region of interest" description="Disordered" evidence="13">
    <location>
        <begin position="540"/>
        <end position="561"/>
    </location>
</feature>
<keyword evidence="11 14" id="KW-0472">Membrane</keyword>
<dbReference type="OrthoDB" id="67850at2759"/>
<keyword evidence="5 14" id="KW-0812">Transmembrane</keyword>
<dbReference type="GO" id="GO:0070762">
    <property type="term" value="C:nuclear pore transmembrane ring"/>
    <property type="evidence" value="ECO:0007669"/>
    <property type="project" value="TreeGrafter"/>
</dbReference>
<protein>
    <recommendedName>
        <fullName evidence="17">Nucleoporin NDC1</fullName>
    </recommendedName>
</protein>
<evidence type="ECO:0000256" key="6">
    <source>
        <dbReference type="ARBA" id="ARBA00022816"/>
    </source>
</evidence>
<evidence type="ECO:0008006" key="17">
    <source>
        <dbReference type="Google" id="ProtNLM"/>
    </source>
</evidence>
<dbReference type="EMBL" id="LAVV01012051">
    <property type="protein sequence ID" value="KNZ47077.1"/>
    <property type="molecule type" value="Genomic_DNA"/>
</dbReference>
<comment type="subcellular location">
    <subcellularLocation>
        <location evidence="1">Nucleus membrane</location>
        <topology evidence="1">Multi-pass membrane protein</topology>
    </subcellularLocation>
    <subcellularLocation>
        <location evidence="2">Nucleus</location>
        <location evidence="2">Nuclear pore complex</location>
    </subcellularLocation>
</comment>
<dbReference type="GO" id="GO:0051028">
    <property type="term" value="P:mRNA transport"/>
    <property type="evidence" value="ECO:0007669"/>
    <property type="project" value="UniProtKB-KW"/>
</dbReference>
<keyword evidence="8 14" id="KW-1133">Transmembrane helix</keyword>
<evidence type="ECO:0000256" key="12">
    <source>
        <dbReference type="ARBA" id="ARBA00023242"/>
    </source>
</evidence>
<evidence type="ECO:0000256" key="14">
    <source>
        <dbReference type="SAM" id="Phobius"/>
    </source>
</evidence>
<dbReference type="InterPro" id="IPR019049">
    <property type="entry name" value="Nucleoporin_prot_Ndc1/Nup"/>
</dbReference>
<dbReference type="AlphaFoldDB" id="A0A0L6UFM3"/>
<sequence length="791" mass="89694">MTFGSDIFQKVDLGQAELGHVPRSAASPKVLIKSPGHQSKLGWHCAKRDLDLCPTALDTPYLHPLQSNKHDYTRLYHVSTPRRVNQPKDTVIRRRRTYHFCMISYLLGNFVLWLVMLDGLRQTNRVLSLPLAALWNGLRPTTWLMAVANWASATIPLMTLRRLQLTEPALHAPNRYAKFWTVLKSTEFITSTLFCSISASLLCFTYVSAALALNQNPDLGLLKSIPGRGVAQINERPIFLLASSWYTALCYSFFAIYHGRWHYRPLDVSDHHIISQRIWTLFGSRAEFVKKSVVYCSATFLPIYLIFRRYLIRAIIFSKYTQLTKHIKPHMVMLIKLDSIFTLTSNIRLVMFNVMLIAMWEIVQTLWDVYSTHPLDLSRFDTEPNQCLLEGIRSSDPRVQVSGATLLSFLPCSTLSRWLAHLFFPQHYALRELAHISWSDPARRSTIFKDIRTSPRLLNSIIEECLNIIDSTKTLIQCRGQAIPKSPASTIQASVGSHKTSSGTYSALKTDLPQVFSSGSNPNSMKQLLLRKLLSSEQETAASSITQPQLSATKPTKERDDSDYQIPEIFQQDQSQKLITQKKSTPGLSTYDTHPAKSTSQSYATQAKPNSTPQKREKLVPKIWKVLLHSPPLKSNDLGSRLEDWLFSPSLTDELEKCLSNRQLCMFSVEAVTNFTCASLTEDQYGVLQDQIPRIMESLVDCFDALDRLRAHICVEFAVQTSAPPASSSAAAPTQLDPIQIGFHSDLDQYLHPLLTRLKAGIFGITDQFKPFLKEMSFSNKINKWIQTHPR</sequence>
<feature type="transmembrane region" description="Helical" evidence="14">
    <location>
        <begin position="292"/>
        <end position="312"/>
    </location>
</feature>
<organism evidence="15 16">
    <name type="scientific">Puccinia sorghi</name>
    <dbReference type="NCBI Taxonomy" id="27349"/>
    <lineage>
        <taxon>Eukaryota</taxon>
        <taxon>Fungi</taxon>
        <taxon>Dikarya</taxon>
        <taxon>Basidiomycota</taxon>
        <taxon>Pucciniomycotina</taxon>
        <taxon>Pucciniomycetes</taxon>
        <taxon>Pucciniales</taxon>
        <taxon>Pucciniaceae</taxon>
        <taxon>Puccinia</taxon>
    </lineage>
</organism>
<comment type="caution">
    <text evidence="15">The sequence shown here is derived from an EMBL/GenBank/DDBJ whole genome shotgun (WGS) entry which is preliminary data.</text>
</comment>
<evidence type="ECO:0000256" key="3">
    <source>
        <dbReference type="ARBA" id="ARBA00005760"/>
    </source>
</evidence>
<evidence type="ECO:0000256" key="4">
    <source>
        <dbReference type="ARBA" id="ARBA00022448"/>
    </source>
</evidence>
<evidence type="ECO:0000256" key="7">
    <source>
        <dbReference type="ARBA" id="ARBA00022927"/>
    </source>
</evidence>
<dbReference type="GO" id="GO:0031965">
    <property type="term" value="C:nuclear membrane"/>
    <property type="evidence" value="ECO:0007669"/>
    <property type="project" value="UniProtKB-SubCell"/>
</dbReference>
<keyword evidence="12" id="KW-0539">Nucleus</keyword>
<evidence type="ECO:0000256" key="5">
    <source>
        <dbReference type="ARBA" id="ARBA00022692"/>
    </source>
</evidence>
<feature type="transmembrane region" description="Helical" evidence="14">
    <location>
        <begin position="333"/>
        <end position="360"/>
    </location>
</feature>
<reference evidence="15 16" key="1">
    <citation type="submission" date="2015-08" db="EMBL/GenBank/DDBJ databases">
        <title>Next Generation Sequencing and Analysis of the Genome of Puccinia sorghi L Schw, the Causal Agent of Maize Common Rust.</title>
        <authorList>
            <person name="Rochi L."/>
            <person name="Burguener G."/>
            <person name="Darino M."/>
            <person name="Turjanski A."/>
            <person name="Kreff E."/>
            <person name="Dieguez M.J."/>
            <person name="Sacco F."/>
        </authorList>
    </citation>
    <scope>NUCLEOTIDE SEQUENCE [LARGE SCALE GENOMIC DNA]</scope>
    <source>
        <strain evidence="15 16">RO10H11247</strain>
    </source>
</reference>
<evidence type="ECO:0000313" key="15">
    <source>
        <dbReference type="EMBL" id="KNZ47077.1"/>
    </source>
</evidence>
<evidence type="ECO:0000256" key="1">
    <source>
        <dbReference type="ARBA" id="ARBA00004232"/>
    </source>
</evidence>
<keyword evidence="7" id="KW-0653">Protein transport</keyword>
<feature type="compositionally biased region" description="Polar residues" evidence="13">
    <location>
        <begin position="540"/>
        <end position="554"/>
    </location>
</feature>
<dbReference type="GO" id="GO:0070631">
    <property type="term" value="P:spindle pole body localization"/>
    <property type="evidence" value="ECO:0007669"/>
    <property type="project" value="TreeGrafter"/>
</dbReference>
<dbReference type="VEuPathDB" id="FungiDB:VP01_66g9"/>
<dbReference type="GO" id="GO:0030674">
    <property type="term" value="F:protein-macromolecule adaptor activity"/>
    <property type="evidence" value="ECO:0007669"/>
    <property type="project" value="TreeGrafter"/>
</dbReference>
<evidence type="ECO:0000256" key="2">
    <source>
        <dbReference type="ARBA" id="ARBA00004567"/>
    </source>
</evidence>
<dbReference type="GO" id="GO:0015031">
    <property type="term" value="P:protein transport"/>
    <property type="evidence" value="ECO:0007669"/>
    <property type="project" value="UniProtKB-KW"/>
</dbReference>
<evidence type="ECO:0000256" key="8">
    <source>
        <dbReference type="ARBA" id="ARBA00022989"/>
    </source>
</evidence>
<feature type="transmembrane region" description="Helical" evidence="14">
    <location>
        <begin position="238"/>
        <end position="257"/>
    </location>
</feature>
<dbReference type="PANTHER" id="PTHR13269">
    <property type="entry name" value="NUCLEOPORIN NDC1"/>
    <property type="match status" value="1"/>
</dbReference>
<keyword evidence="4" id="KW-0813">Transport</keyword>
<feature type="compositionally biased region" description="Polar residues" evidence="13">
    <location>
        <begin position="585"/>
        <end position="613"/>
    </location>
</feature>
<gene>
    <name evidence="15" type="ORF">VP01_66g9</name>
</gene>